<proteinExistence type="predicted"/>
<feature type="chain" id="PRO_5002348006" description="IBH1-like N-terminal domain-containing protein" evidence="3">
    <location>
        <begin position="36"/>
        <end position="183"/>
    </location>
</feature>
<evidence type="ECO:0000256" key="3">
    <source>
        <dbReference type="SAM" id="SignalP"/>
    </source>
</evidence>
<accession>A0A0D9VM12</accession>
<reference evidence="5 6" key="1">
    <citation type="submission" date="2012-08" db="EMBL/GenBank/DDBJ databases">
        <title>Oryza genome evolution.</title>
        <authorList>
            <person name="Wing R.A."/>
        </authorList>
    </citation>
    <scope>NUCLEOTIDE SEQUENCE</scope>
</reference>
<dbReference type="InterPro" id="IPR044660">
    <property type="entry name" value="IBH1-like"/>
</dbReference>
<dbReference type="STRING" id="77586.A0A0D9VM12"/>
<dbReference type="Gramene" id="LPERR02G29180.1">
    <property type="protein sequence ID" value="LPERR02G29180.1"/>
    <property type="gene ID" value="LPERR02G29180"/>
</dbReference>
<evidence type="ECO:0000259" key="4">
    <source>
        <dbReference type="Pfam" id="PF26576"/>
    </source>
</evidence>
<reference evidence="5" key="3">
    <citation type="submission" date="2015-04" db="UniProtKB">
        <authorList>
            <consortium name="EnsemblPlants"/>
        </authorList>
    </citation>
    <scope>IDENTIFICATION</scope>
</reference>
<evidence type="ECO:0000313" key="5">
    <source>
        <dbReference type="EnsemblPlants" id="LPERR02G29180.1"/>
    </source>
</evidence>
<keyword evidence="1" id="KW-0805">Transcription regulation</keyword>
<sequence length="183" mass="19508">MPSASRAEGGGGGRRFKQALLLNLILGLKKGGVASREMTFHDRKTAIKRAADAALAAARGAAPRWSRSLAADSSSSVAAEPCNNSPATATPPSSRKMICRKIILRRSLLRRRPRKAYGSGGGGVARAMMRKRASLLKEIVPGGRALDMSALIGETLDYAVSLKAQVDAMQLLVKILQEQKKIE</sequence>
<dbReference type="EnsemblPlants" id="LPERR02G29180.1">
    <property type="protein sequence ID" value="LPERR02G29180.1"/>
    <property type="gene ID" value="LPERR02G29180"/>
</dbReference>
<name>A0A0D9VM12_9ORYZ</name>
<organism evidence="5 6">
    <name type="scientific">Leersia perrieri</name>
    <dbReference type="NCBI Taxonomy" id="77586"/>
    <lineage>
        <taxon>Eukaryota</taxon>
        <taxon>Viridiplantae</taxon>
        <taxon>Streptophyta</taxon>
        <taxon>Embryophyta</taxon>
        <taxon>Tracheophyta</taxon>
        <taxon>Spermatophyta</taxon>
        <taxon>Magnoliopsida</taxon>
        <taxon>Liliopsida</taxon>
        <taxon>Poales</taxon>
        <taxon>Poaceae</taxon>
        <taxon>BOP clade</taxon>
        <taxon>Oryzoideae</taxon>
        <taxon>Oryzeae</taxon>
        <taxon>Oryzinae</taxon>
        <taxon>Leersia</taxon>
    </lineage>
</organism>
<feature type="signal peptide" evidence="3">
    <location>
        <begin position="1"/>
        <end position="35"/>
    </location>
</feature>
<feature type="domain" description="IBH1-like N-terminal" evidence="4">
    <location>
        <begin position="16"/>
        <end position="74"/>
    </location>
</feature>
<dbReference type="HOGENOM" id="CLU_088059_2_0_1"/>
<dbReference type="PANTHER" id="PTHR33124">
    <property type="entry name" value="TRANSCRIPTION FACTOR IBH1-LIKE 1"/>
    <property type="match status" value="1"/>
</dbReference>
<dbReference type="InterPro" id="IPR059002">
    <property type="entry name" value="IBH1_N"/>
</dbReference>
<dbReference type="eggNOG" id="ENOG502R1F5">
    <property type="taxonomic scope" value="Eukaryota"/>
</dbReference>
<keyword evidence="3" id="KW-0732">Signal</keyword>
<dbReference type="AlphaFoldDB" id="A0A0D9VM12"/>
<dbReference type="Proteomes" id="UP000032180">
    <property type="component" value="Chromosome 2"/>
</dbReference>
<evidence type="ECO:0000256" key="1">
    <source>
        <dbReference type="ARBA" id="ARBA00023015"/>
    </source>
</evidence>
<evidence type="ECO:0000313" key="6">
    <source>
        <dbReference type="Proteomes" id="UP000032180"/>
    </source>
</evidence>
<dbReference type="PANTHER" id="PTHR33124:SF90">
    <property type="entry name" value="OS02G0791300 PROTEIN"/>
    <property type="match status" value="1"/>
</dbReference>
<reference evidence="6" key="2">
    <citation type="submission" date="2013-12" db="EMBL/GenBank/DDBJ databases">
        <authorList>
            <person name="Yu Y."/>
            <person name="Lee S."/>
            <person name="de Baynast K."/>
            <person name="Wissotski M."/>
            <person name="Liu L."/>
            <person name="Talag J."/>
            <person name="Goicoechea J."/>
            <person name="Angelova A."/>
            <person name="Jetty R."/>
            <person name="Kudrna D."/>
            <person name="Golser W."/>
            <person name="Rivera L."/>
            <person name="Zhang J."/>
            <person name="Wing R."/>
        </authorList>
    </citation>
    <scope>NUCLEOTIDE SEQUENCE</scope>
</reference>
<dbReference type="GO" id="GO:0006355">
    <property type="term" value="P:regulation of DNA-templated transcription"/>
    <property type="evidence" value="ECO:0007669"/>
    <property type="project" value="InterPro"/>
</dbReference>
<keyword evidence="6" id="KW-1185">Reference proteome</keyword>
<keyword evidence="2" id="KW-0804">Transcription</keyword>
<evidence type="ECO:0000256" key="2">
    <source>
        <dbReference type="ARBA" id="ARBA00023163"/>
    </source>
</evidence>
<protein>
    <recommendedName>
        <fullName evidence="4">IBH1-like N-terminal domain-containing protein</fullName>
    </recommendedName>
</protein>
<dbReference type="Pfam" id="PF26576">
    <property type="entry name" value="IBH1_N"/>
    <property type="match status" value="1"/>
</dbReference>